<dbReference type="InterPro" id="IPR001034">
    <property type="entry name" value="DeoR_HTH"/>
</dbReference>
<keyword evidence="2" id="KW-0238">DNA-binding</keyword>
<dbReference type="SUPFAM" id="SSF46785">
    <property type="entry name" value="Winged helix' DNA-binding domain"/>
    <property type="match status" value="1"/>
</dbReference>
<dbReference type="InterPro" id="IPR036390">
    <property type="entry name" value="WH_DNA-bd_sf"/>
</dbReference>
<evidence type="ECO:0000259" key="4">
    <source>
        <dbReference type="PROSITE" id="PS51000"/>
    </source>
</evidence>
<keyword evidence="3" id="KW-0804">Transcription</keyword>
<dbReference type="RefSeq" id="WP_302419149.1">
    <property type="nucleotide sequence ID" value="NZ_BAABYW010000001.1"/>
</dbReference>
<accession>A0ABQ0B7P6</accession>
<keyword evidence="6" id="KW-1185">Reference proteome</keyword>
<dbReference type="PROSITE" id="PS51000">
    <property type="entry name" value="HTH_DEOR_2"/>
    <property type="match status" value="1"/>
</dbReference>
<dbReference type="Pfam" id="PF08220">
    <property type="entry name" value="HTH_DeoR"/>
    <property type="match status" value="1"/>
</dbReference>
<organism evidence="5 6">
    <name type="scientific">Blautia hominis</name>
    <dbReference type="NCBI Taxonomy" id="2025493"/>
    <lineage>
        <taxon>Bacteria</taxon>
        <taxon>Bacillati</taxon>
        <taxon>Bacillota</taxon>
        <taxon>Clostridia</taxon>
        <taxon>Lachnospirales</taxon>
        <taxon>Lachnospiraceae</taxon>
        <taxon>Blautia</taxon>
    </lineage>
</organism>
<dbReference type="InterPro" id="IPR050313">
    <property type="entry name" value="Carb_Metab_HTH_regulators"/>
</dbReference>
<evidence type="ECO:0000256" key="3">
    <source>
        <dbReference type="ARBA" id="ARBA00023163"/>
    </source>
</evidence>
<evidence type="ECO:0000313" key="6">
    <source>
        <dbReference type="Proteomes" id="UP001600943"/>
    </source>
</evidence>
<dbReference type="PANTHER" id="PTHR30363">
    <property type="entry name" value="HTH-TYPE TRANSCRIPTIONAL REGULATOR SRLR-RELATED"/>
    <property type="match status" value="1"/>
</dbReference>
<reference evidence="5 6" key="1">
    <citation type="submission" date="2024-04" db="EMBL/GenBank/DDBJ databases">
        <title>Defined microbial consortia suppress multidrug-resistant proinflammatory Enterobacteriaceae via ecological control.</title>
        <authorList>
            <person name="Furuichi M."/>
            <person name="Kawaguchi T."/>
            <person name="Pust M."/>
            <person name="Yasuma K."/>
            <person name="Plichta D."/>
            <person name="Hasegawa N."/>
            <person name="Ohya T."/>
            <person name="Bhattarai S."/>
            <person name="Sasajima S."/>
            <person name="Aoto Y."/>
            <person name="Tuganbaev T."/>
            <person name="Yaginuma M."/>
            <person name="Ueda M."/>
            <person name="Okahashi N."/>
            <person name="Amafuji K."/>
            <person name="Kiridooshi Y."/>
            <person name="Sugita K."/>
            <person name="Strazar M."/>
            <person name="Skelly A."/>
            <person name="Suda W."/>
            <person name="Hattori M."/>
            <person name="Nakamoto N."/>
            <person name="Caballero S."/>
            <person name="Norman J."/>
            <person name="Olle B."/>
            <person name="Tanoue T."/>
            <person name="Arita M."/>
            <person name="Bucci V."/>
            <person name="Atarashi K."/>
            <person name="Xavier R."/>
            <person name="Honda K."/>
        </authorList>
    </citation>
    <scope>NUCLEOTIDE SEQUENCE [LARGE SCALE GENOMIC DNA]</scope>
    <source>
        <strain evidence="6">k04-0078-D8-1</strain>
    </source>
</reference>
<proteinExistence type="predicted"/>
<dbReference type="InterPro" id="IPR018356">
    <property type="entry name" value="Tscrpt_reg_HTH_DeoR_CS"/>
</dbReference>
<dbReference type="SMART" id="SM01134">
    <property type="entry name" value="DeoRC"/>
    <property type="match status" value="1"/>
</dbReference>
<evidence type="ECO:0000256" key="2">
    <source>
        <dbReference type="ARBA" id="ARBA00023125"/>
    </source>
</evidence>
<sequence>MKCSKADRRQNTIIEMLSTGKTISVEEFCQTLCCSASTIRNDLNHLANIGKVTRVFGGAKSIQTKGGMISLPDSDEENRRSREIAAYVTEHLIPLQSTIILDSGTTCLEIARLLAKNNFPVSVLTFSLPIINILAEAEAVNLYSFGGFYHMDRGAFFDDYIEEHTKLLHADIYFMITSSVSPEAGFTISCQDKPITERSLMRVATKTIALCNSSNISKSGYRIISDFTEISSMVTDSEANQEHLQKLQDAGLNVLVAGQ</sequence>
<dbReference type="Gene3D" id="1.10.10.10">
    <property type="entry name" value="Winged helix-like DNA-binding domain superfamily/Winged helix DNA-binding domain"/>
    <property type="match status" value="1"/>
</dbReference>
<dbReference type="SMART" id="SM00420">
    <property type="entry name" value="HTH_DEOR"/>
    <property type="match status" value="1"/>
</dbReference>
<gene>
    <name evidence="5" type="primary">agaR</name>
    <name evidence="5" type="ORF">K040078D81_15970</name>
</gene>
<dbReference type="EMBL" id="BAABYW010000001">
    <property type="protein sequence ID" value="GAA6407480.1"/>
    <property type="molecule type" value="Genomic_DNA"/>
</dbReference>
<comment type="caution">
    <text evidence="5">The sequence shown here is derived from an EMBL/GenBank/DDBJ whole genome shotgun (WGS) entry which is preliminary data.</text>
</comment>
<dbReference type="Proteomes" id="UP001600943">
    <property type="component" value="Unassembled WGS sequence"/>
</dbReference>
<dbReference type="InterPro" id="IPR037171">
    <property type="entry name" value="NagB/RpiA_transferase-like"/>
</dbReference>
<dbReference type="SUPFAM" id="SSF100950">
    <property type="entry name" value="NagB/RpiA/CoA transferase-like"/>
    <property type="match status" value="1"/>
</dbReference>
<feature type="domain" description="HTH deoR-type" evidence="4">
    <location>
        <begin position="6"/>
        <end position="61"/>
    </location>
</feature>
<protein>
    <submittedName>
        <fullName evidence="5">Aga operon transcriptional regulator AgaR</fullName>
    </submittedName>
</protein>
<keyword evidence="1" id="KW-0805">Transcription regulation</keyword>
<evidence type="ECO:0000313" key="5">
    <source>
        <dbReference type="EMBL" id="GAA6407480.1"/>
    </source>
</evidence>
<evidence type="ECO:0000256" key="1">
    <source>
        <dbReference type="ARBA" id="ARBA00023015"/>
    </source>
</evidence>
<dbReference type="Pfam" id="PF00455">
    <property type="entry name" value="DeoRC"/>
    <property type="match status" value="1"/>
</dbReference>
<dbReference type="PANTHER" id="PTHR30363:SF49">
    <property type="entry name" value="L-FUCOSE OPERON ACTIVATOR"/>
    <property type="match status" value="1"/>
</dbReference>
<dbReference type="InterPro" id="IPR036388">
    <property type="entry name" value="WH-like_DNA-bd_sf"/>
</dbReference>
<dbReference type="PROSITE" id="PS00894">
    <property type="entry name" value="HTH_DEOR_1"/>
    <property type="match status" value="1"/>
</dbReference>
<name>A0ABQ0B7P6_9FIRM</name>
<dbReference type="InterPro" id="IPR014036">
    <property type="entry name" value="DeoR-like_C"/>
</dbReference>